<gene>
    <name evidence="1" type="primary">SMY2</name>
    <name evidence="1" type="ORF">FBU59_001768</name>
</gene>
<reference evidence="1" key="1">
    <citation type="submission" date="2022-07" db="EMBL/GenBank/DDBJ databases">
        <title>Phylogenomic reconstructions and comparative analyses of Kickxellomycotina fungi.</title>
        <authorList>
            <person name="Reynolds N.K."/>
            <person name="Stajich J.E."/>
            <person name="Barry K."/>
            <person name="Grigoriev I.V."/>
            <person name="Crous P."/>
            <person name="Smith M.E."/>
        </authorList>
    </citation>
    <scope>NUCLEOTIDE SEQUENCE</scope>
    <source>
        <strain evidence="1">NRRL 5244</strain>
    </source>
</reference>
<evidence type="ECO:0000313" key="2">
    <source>
        <dbReference type="Proteomes" id="UP001150603"/>
    </source>
</evidence>
<protein>
    <submittedName>
        <fullName evidence="1">Kinesin-like protein</fullName>
    </submittedName>
</protein>
<dbReference type="Proteomes" id="UP001150603">
    <property type="component" value="Unassembled WGS sequence"/>
</dbReference>
<feature type="non-terminal residue" evidence="1">
    <location>
        <position position="945"/>
    </location>
</feature>
<dbReference type="EMBL" id="JANBPW010000850">
    <property type="protein sequence ID" value="KAJ1948057.1"/>
    <property type="molecule type" value="Genomic_DNA"/>
</dbReference>
<sequence>MRSAPASSKPANHGGAAGDKAPNILGGASQQQPPSQVADDRPFRYTHEAMLKLFKAQPAAEDFVVDERVFSSEALAPVSMTEMTAEEQGIFAGPINSNMPKRYGQGQQGQQQGQQQQGGRQMSPSNYGSRSSGYHRQGNGNSGTAGGIRGRARGYGKSDDGIENGNAGGLGDDLDGGDDDGSLWAAQSINRENVGMFGADGVFRMGGGDEDESLEGPSRRESMWSSSRRNTSAYSSRAASPNPALLRSGSGAAGGGSGSLRSSADDGGMWRDPAIKSASTTPMSLQQRRLLERAEASQWWYRDPQGSVQGPFTAAQMQDWHSGGYFPANLQVCLEGGTGFEALGSLVARVGGNPKVFLYAALAAETQRHQASASNISSPATPSAVSRTGSAARLYSSATDEPPMTISNALSGVGQSDVKQPLAAHQAYSGNPGFAAPVPISAPAAASAVAPAPVGSPAADPRQAGGSSALASPQTNVAPVNGAASQSVQLAMLLKEQQALVSGIAECQQVALNLQEEMQRGINHLMQTLAQQSSQLHMNAQATNVPVQTDVLIDLQREAMATEGRIRSEYTHYIQAKATQIMHFEAKLDPVIRDMVLREGAALALSFIKQQLEQLNTQIASEGEQQQLQQQQTAPGSESEAPIPTAPATAPATAPEPVEKTPTAQPASRPETKEKEAEVLATADEAAANVEAIGEELKKASIEEKPKEPEKPKEKASTKSDKEVAEPESAADSTKASKKASKQAAAKAKKAAAVPSAIQTDSSAEVKSPTVSVPATPATPVSPAPWSKTTQAKKQPKKSLLQIQQEEEEAMKKRQLAETQQRAKQVSTRSFGASYADRLNSNAGSTANARSLAEIMAEQSKESAAVAAVNAANAAAATVAAVASARASAAAAEARSAPIVTSTGGPAWGNAAASPTTSVHSLSATPTSAAAKSPIATKSATAAKA</sequence>
<name>A0ACC1JCX8_9FUNG</name>
<keyword evidence="2" id="KW-1185">Reference proteome</keyword>
<proteinExistence type="predicted"/>
<organism evidence="1 2">
    <name type="scientific">Linderina macrospora</name>
    <dbReference type="NCBI Taxonomy" id="4868"/>
    <lineage>
        <taxon>Eukaryota</taxon>
        <taxon>Fungi</taxon>
        <taxon>Fungi incertae sedis</taxon>
        <taxon>Zoopagomycota</taxon>
        <taxon>Kickxellomycotina</taxon>
        <taxon>Kickxellomycetes</taxon>
        <taxon>Kickxellales</taxon>
        <taxon>Kickxellaceae</taxon>
        <taxon>Linderina</taxon>
    </lineage>
</organism>
<comment type="caution">
    <text evidence="1">The sequence shown here is derived from an EMBL/GenBank/DDBJ whole genome shotgun (WGS) entry which is preliminary data.</text>
</comment>
<evidence type="ECO:0000313" key="1">
    <source>
        <dbReference type="EMBL" id="KAJ1948057.1"/>
    </source>
</evidence>
<accession>A0ACC1JCX8</accession>